<dbReference type="PROSITE" id="PS51384">
    <property type="entry name" value="FAD_FR"/>
    <property type="match status" value="1"/>
</dbReference>
<gene>
    <name evidence="3" type="primary">mxcB</name>
    <name evidence="3" type="ORF">SAMEA3906487_01931</name>
</gene>
<evidence type="ECO:0000313" key="3">
    <source>
        <dbReference type="EMBL" id="SAI69784.1"/>
    </source>
</evidence>
<dbReference type="InterPro" id="IPR007037">
    <property type="entry name" value="SIP_rossman_dom"/>
</dbReference>
<dbReference type="GO" id="GO:0052851">
    <property type="term" value="F:ferric-chelate reductase (NADPH) activity"/>
    <property type="evidence" value="ECO:0007669"/>
    <property type="project" value="UniProtKB-EC"/>
</dbReference>
<dbReference type="Pfam" id="PF08021">
    <property type="entry name" value="FAD_binding_9"/>
    <property type="match status" value="1"/>
</dbReference>
<dbReference type="InterPro" id="IPR039374">
    <property type="entry name" value="SIP_fam"/>
</dbReference>
<dbReference type="Gene3D" id="3.40.50.80">
    <property type="entry name" value="Nucleotide-binding domain of ferredoxin-NADP reductase (FNR) module"/>
    <property type="match status" value="1"/>
</dbReference>
<dbReference type="PANTHER" id="PTHR30157:SF0">
    <property type="entry name" value="NADPH-DEPENDENT FERRIC-CHELATE REDUCTASE"/>
    <property type="match status" value="1"/>
</dbReference>
<dbReference type="KEGG" id="btrm:SAMEA390648701931"/>
<dbReference type="EC" id="1.16.1.9" evidence="3"/>
<dbReference type="CDD" id="cd06193">
    <property type="entry name" value="siderophore_interacting"/>
    <property type="match status" value="1"/>
</dbReference>
<dbReference type="PANTHER" id="PTHR30157">
    <property type="entry name" value="FERRIC REDUCTASE, NADPH-DEPENDENT"/>
    <property type="match status" value="1"/>
</dbReference>
<dbReference type="RefSeq" id="WP_063491858.1">
    <property type="nucleotide sequence ID" value="NZ_CP016340.1"/>
</dbReference>
<dbReference type="GeneID" id="56590791"/>
<sequence length="268" mass="28986">MNTPDLRVERVRHPLKLRQLTVTRVEPLAGGLLARITVQGDDLQDFVTASFDDHVKIFFAPEPGQPVALPEIGPDGARFREDAPRPAARDYTPRLYDAGRRELVLDFVLHGDGPAGAWAAQAQPGQPLAIAGPRGSFVVPAAFDWHVLIGDETALPAIARRLEELPAGARALVVIEVPSAINQMPLTTRANASIRWLARDAGDPSLAEAAAALQLPQGEGYVWVAAESADAKAVRAVMVEQHKIDKSRIRASSYWKRGADGVHEALED</sequence>
<dbReference type="Pfam" id="PF04954">
    <property type="entry name" value="SIP"/>
    <property type="match status" value="1"/>
</dbReference>
<evidence type="ECO:0000313" key="4">
    <source>
        <dbReference type="Proteomes" id="UP000076825"/>
    </source>
</evidence>
<dbReference type="STRING" id="123899.SAMEA3906487_01931"/>
<dbReference type="InterPro" id="IPR017938">
    <property type="entry name" value="Riboflavin_synthase-like_b-brl"/>
</dbReference>
<evidence type="ECO:0000256" key="1">
    <source>
        <dbReference type="ARBA" id="ARBA00035644"/>
    </source>
</evidence>
<feature type="domain" description="FAD-binding FR-type" evidence="2">
    <location>
        <begin position="15"/>
        <end position="140"/>
    </location>
</feature>
<reference evidence="3 4" key="1">
    <citation type="submission" date="2016-04" db="EMBL/GenBank/DDBJ databases">
        <authorList>
            <consortium name="Pathogen Informatics"/>
        </authorList>
    </citation>
    <scope>NUCLEOTIDE SEQUENCE [LARGE SCALE GENOMIC DNA]</scope>
    <source>
        <strain evidence="3 4">H044680328</strain>
    </source>
</reference>
<protein>
    <submittedName>
        <fullName evidence="3">Iron utilization protein</fullName>
        <ecNumber evidence="3">1.16.1.9</ecNumber>
    </submittedName>
</protein>
<keyword evidence="4" id="KW-1185">Reference proteome</keyword>
<dbReference type="SUPFAM" id="SSF63380">
    <property type="entry name" value="Riboflavin synthase domain-like"/>
    <property type="match status" value="1"/>
</dbReference>
<dbReference type="Proteomes" id="UP000076825">
    <property type="component" value="Chromosome 1"/>
</dbReference>
<dbReference type="OrthoDB" id="9814826at2"/>
<organism evidence="3 4">
    <name type="scientific">Bordetella trematum</name>
    <dbReference type="NCBI Taxonomy" id="123899"/>
    <lineage>
        <taxon>Bacteria</taxon>
        <taxon>Pseudomonadati</taxon>
        <taxon>Pseudomonadota</taxon>
        <taxon>Betaproteobacteria</taxon>
        <taxon>Burkholderiales</taxon>
        <taxon>Alcaligenaceae</taxon>
        <taxon>Bordetella</taxon>
    </lineage>
</organism>
<keyword evidence="3" id="KW-0560">Oxidoreductase</keyword>
<dbReference type="InterPro" id="IPR017927">
    <property type="entry name" value="FAD-bd_FR_type"/>
</dbReference>
<proteinExistence type="inferred from homology"/>
<dbReference type="InterPro" id="IPR013113">
    <property type="entry name" value="SIP_FAD-bd"/>
</dbReference>
<name>A0A157SHI1_9BORD</name>
<dbReference type="Gene3D" id="2.40.30.10">
    <property type="entry name" value="Translation factors"/>
    <property type="match status" value="1"/>
</dbReference>
<dbReference type="AlphaFoldDB" id="A0A157SHI1"/>
<dbReference type="eggNOG" id="COG2375">
    <property type="taxonomic scope" value="Bacteria"/>
</dbReference>
<evidence type="ECO:0000259" key="2">
    <source>
        <dbReference type="PROSITE" id="PS51384"/>
    </source>
</evidence>
<dbReference type="InterPro" id="IPR039261">
    <property type="entry name" value="FNR_nucleotide-bd"/>
</dbReference>
<dbReference type="PATRIC" id="fig|123899.6.peg.1920"/>
<comment type="similarity">
    <text evidence="1">Belongs to the SIP oxidoreductase family.</text>
</comment>
<dbReference type="EMBL" id="LT546645">
    <property type="protein sequence ID" value="SAI69784.1"/>
    <property type="molecule type" value="Genomic_DNA"/>
</dbReference>
<accession>A0A157SHI1</accession>